<reference evidence="2" key="1">
    <citation type="journal article" date="2023" name="Front. Plant Sci.">
        <title>Chromosomal-level genome assembly of Melastoma candidum provides insights into trichome evolution.</title>
        <authorList>
            <person name="Zhong Y."/>
            <person name="Wu W."/>
            <person name="Sun C."/>
            <person name="Zou P."/>
            <person name="Liu Y."/>
            <person name="Dai S."/>
            <person name="Zhou R."/>
        </authorList>
    </citation>
    <scope>NUCLEOTIDE SEQUENCE [LARGE SCALE GENOMIC DNA]</scope>
</reference>
<evidence type="ECO:0000313" key="2">
    <source>
        <dbReference type="Proteomes" id="UP001057402"/>
    </source>
</evidence>
<dbReference type="EMBL" id="CM042885">
    <property type="protein sequence ID" value="KAI4364135.1"/>
    <property type="molecule type" value="Genomic_DNA"/>
</dbReference>
<sequence length="112" mass="12686">MGDSSPSPSSSSSAEYIHKVHRLIEECILFNMSREECMDALAKHAGIQPVVTSTVWKELEKENRGFFEAYAKERGELATTMTPASSRDDNREIEANRRRIRKILSDSTKVQP</sequence>
<comment type="caution">
    <text evidence="1">The sequence shown here is derived from an EMBL/GenBank/DDBJ whole genome shotgun (WGS) entry which is preliminary data.</text>
</comment>
<protein>
    <submittedName>
        <fullName evidence="1">Uncharacterized protein</fullName>
    </submittedName>
</protein>
<evidence type="ECO:0000313" key="1">
    <source>
        <dbReference type="EMBL" id="KAI4364135.1"/>
    </source>
</evidence>
<keyword evidence="2" id="KW-1185">Reference proteome</keyword>
<name>A0ACB9QCK1_9MYRT</name>
<organism evidence="1 2">
    <name type="scientific">Melastoma candidum</name>
    <dbReference type="NCBI Taxonomy" id="119954"/>
    <lineage>
        <taxon>Eukaryota</taxon>
        <taxon>Viridiplantae</taxon>
        <taxon>Streptophyta</taxon>
        <taxon>Embryophyta</taxon>
        <taxon>Tracheophyta</taxon>
        <taxon>Spermatophyta</taxon>
        <taxon>Magnoliopsida</taxon>
        <taxon>eudicotyledons</taxon>
        <taxon>Gunneridae</taxon>
        <taxon>Pentapetalae</taxon>
        <taxon>rosids</taxon>
        <taxon>malvids</taxon>
        <taxon>Myrtales</taxon>
        <taxon>Melastomataceae</taxon>
        <taxon>Melastomatoideae</taxon>
        <taxon>Melastomateae</taxon>
        <taxon>Melastoma</taxon>
    </lineage>
</organism>
<dbReference type="Proteomes" id="UP001057402">
    <property type="component" value="Chromosome 6"/>
</dbReference>
<accession>A0ACB9QCK1</accession>
<proteinExistence type="predicted"/>
<gene>
    <name evidence="1" type="ORF">MLD38_020266</name>
</gene>